<evidence type="ECO:0000256" key="4">
    <source>
        <dbReference type="ARBA" id="ARBA00022692"/>
    </source>
</evidence>
<feature type="transmembrane region" description="Helical" evidence="7">
    <location>
        <begin position="299"/>
        <end position="320"/>
    </location>
</feature>
<dbReference type="AlphaFoldDB" id="H6NGQ9"/>
<dbReference type="PROSITE" id="PS50156">
    <property type="entry name" value="SSD"/>
    <property type="match status" value="1"/>
</dbReference>
<dbReference type="STRING" id="1116391.PM3016_7394"/>
<dbReference type="InterPro" id="IPR050545">
    <property type="entry name" value="Mycobact_MmpL"/>
</dbReference>
<evidence type="ECO:0000259" key="8">
    <source>
        <dbReference type="PROSITE" id="PS50156"/>
    </source>
</evidence>
<keyword evidence="3" id="KW-1003">Cell membrane</keyword>
<feature type="transmembrane region" description="Helical" evidence="7">
    <location>
        <begin position="33"/>
        <end position="51"/>
    </location>
</feature>
<dbReference type="InterPro" id="IPR004869">
    <property type="entry name" value="MMPL_dom"/>
</dbReference>
<dbReference type="PANTHER" id="PTHR33406:SF11">
    <property type="entry name" value="MEMBRANE PROTEIN SCO6666-RELATED"/>
    <property type="match status" value="1"/>
</dbReference>
<feature type="transmembrane region" description="Helical" evidence="7">
    <location>
        <begin position="250"/>
        <end position="271"/>
    </location>
</feature>
<feature type="transmembrane region" description="Helical" evidence="7">
    <location>
        <begin position="690"/>
        <end position="713"/>
    </location>
</feature>
<dbReference type="GO" id="GO:0005886">
    <property type="term" value="C:plasma membrane"/>
    <property type="evidence" value="ECO:0007669"/>
    <property type="project" value="UniProtKB-SubCell"/>
</dbReference>
<dbReference type="PANTHER" id="PTHR33406">
    <property type="entry name" value="MEMBRANE PROTEIN MJ1562-RELATED"/>
    <property type="match status" value="1"/>
</dbReference>
<dbReference type="Gene3D" id="1.20.1640.10">
    <property type="entry name" value="Multidrug efflux transporter AcrB transmembrane domain"/>
    <property type="match status" value="2"/>
</dbReference>
<feature type="transmembrane region" description="Helical" evidence="7">
    <location>
        <begin position="221"/>
        <end position="244"/>
    </location>
</feature>
<evidence type="ECO:0000256" key="7">
    <source>
        <dbReference type="SAM" id="Phobius"/>
    </source>
</evidence>
<gene>
    <name evidence="9" type="ORF">PM3016_7394</name>
</gene>
<feature type="domain" description="SSD" evidence="8">
    <location>
        <begin position="219"/>
        <end position="349"/>
    </location>
</feature>
<feature type="transmembrane region" description="Helical" evidence="7">
    <location>
        <begin position="621"/>
        <end position="644"/>
    </location>
</feature>
<feature type="transmembrane region" description="Helical" evidence="7">
    <location>
        <begin position="195"/>
        <end position="214"/>
    </location>
</feature>
<evidence type="ECO:0000256" key="2">
    <source>
        <dbReference type="ARBA" id="ARBA00010157"/>
    </source>
</evidence>
<keyword evidence="5 7" id="KW-1133">Transmembrane helix</keyword>
<feature type="transmembrane region" description="Helical" evidence="7">
    <location>
        <begin position="385"/>
        <end position="409"/>
    </location>
</feature>
<keyword evidence="4 7" id="KW-0812">Transmembrane</keyword>
<keyword evidence="10" id="KW-1185">Reference proteome</keyword>
<protein>
    <submittedName>
        <fullName evidence="9">Putative RND superfamily drug exporter</fullName>
    </submittedName>
</protein>
<evidence type="ECO:0000313" key="10">
    <source>
        <dbReference type="Proteomes" id="UP000007523"/>
    </source>
</evidence>
<dbReference type="HOGENOM" id="CLU_005108_5_1_9"/>
<evidence type="ECO:0000256" key="3">
    <source>
        <dbReference type="ARBA" id="ARBA00022475"/>
    </source>
</evidence>
<dbReference type="InterPro" id="IPR000731">
    <property type="entry name" value="SSD"/>
</dbReference>
<comment type="subcellular location">
    <subcellularLocation>
        <location evidence="1">Cell membrane</location>
        <topology evidence="1">Multi-pass membrane protein</topology>
    </subcellularLocation>
</comment>
<keyword evidence="6 7" id="KW-0472">Membrane</keyword>
<sequence>MTASPPASGKDPVLPPPSLLARLGFFLARRRRTAVLSGLILLIVSVLAGAGTPAKLTLSRYEAPGSESVQTRELLHEAFGAGSANLILVVTAKSGNVDHPEVREAGLALTRKLAAEEGIAEASSYWSQGESPALRSRDGSQALVTARLYGSATEVRTALAGLSPRYTLDHELLRVQVGGQEEVFRQVGEFARQDFLRAELIILPSVLLLLLLLYRRWSAALLTVGAGLFSMVLTLAALGVIVRFTEVSTFAMNLTLVMGLGLGIDYSLFIISRFREEWDAEQSIPHALARTLDTAGRTVIYSGATVAVSLLALLLFPFPFLRSLGYAGVLVVLSGMLGAVVFLPAALALLGGRVSRGPQQKRTAGSDTPSGFWYRTAMATMRRPGAAGGAALLVLLLLASPAAGLHFGLPDDRMLPASASSRVTQDAVRTGFEAEEADAIQVAALGTGRPAGRLADIERYAAELSRVPGITQVDSWAGTYAGGVRIIERTASHERFASERGTWFAAIPSVAALEQNSDGLLQGVRAVPAPFEVRIGGFPAELADYRASLVERLPLVLSLILGATFVILFLMTGSLLLPLKATVLNLLSLSVMFGGLVWVFQDGHLSGLLRFTSIGTIEPSIPILMFCIAYGLSMDYEVFILSRIKEEYDRTGDNTRAVAAGIQRSAPLVSAAAGILALSFAAYASGSVVLLKMLGVGMALAVIVDATLIRAILVPALMRLAGEANWWAPQPLRRLYERFGLHEAGG</sequence>
<feature type="transmembrane region" description="Helical" evidence="7">
    <location>
        <begin position="326"/>
        <end position="352"/>
    </location>
</feature>
<reference evidence="9 10" key="1">
    <citation type="journal article" date="2012" name="J. Bacteriol.">
        <title>Complete Genome Sequence of Paenibacillus mucilaginosus 3016, a Bacterium Functional as Microbial Fertilizer.</title>
        <authorList>
            <person name="Ma M."/>
            <person name="Wang Z."/>
            <person name="Li L."/>
            <person name="Jiang X."/>
            <person name="Guan D."/>
            <person name="Cao F."/>
            <person name="Chen H."/>
            <person name="Wang X."/>
            <person name="Shen D."/>
            <person name="Du B."/>
            <person name="Li J."/>
        </authorList>
    </citation>
    <scope>NUCLEOTIDE SEQUENCE [LARGE SCALE GENOMIC DNA]</scope>
    <source>
        <strain evidence="9 10">3016</strain>
    </source>
</reference>
<evidence type="ECO:0000256" key="1">
    <source>
        <dbReference type="ARBA" id="ARBA00004651"/>
    </source>
</evidence>
<name>H6NGQ9_9BACL</name>
<proteinExistence type="inferred from homology"/>
<evidence type="ECO:0000313" key="9">
    <source>
        <dbReference type="EMBL" id="AFC33962.1"/>
    </source>
</evidence>
<comment type="similarity">
    <text evidence="2">Belongs to the resistance-nodulation-cell division (RND) (TC 2.A.6) family. MmpL subfamily.</text>
</comment>
<feature type="transmembrane region" description="Helical" evidence="7">
    <location>
        <begin position="555"/>
        <end position="576"/>
    </location>
</feature>
<dbReference type="EMBL" id="CP003235">
    <property type="protein sequence ID" value="AFC33962.1"/>
    <property type="molecule type" value="Genomic_DNA"/>
</dbReference>
<dbReference type="Proteomes" id="UP000007523">
    <property type="component" value="Chromosome"/>
</dbReference>
<evidence type="ECO:0000256" key="5">
    <source>
        <dbReference type="ARBA" id="ARBA00022989"/>
    </source>
</evidence>
<feature type="transmembrane region" description="Helical" evidence="7">
    <location>
        <begin position="665"/>
        <end position="684"/>
    </location>
</feature>
<dbReference type="Pfam" id="PF03176">
    <property type="entry name" value="MMPL"/>
    <property type="match status" value="2"/>
</dbReference>
<dbReference type="RefSeq" id="WP_014372739.1">
    <property type="nucleotide sequence ID" value="NC_016935.1"/>
</dbReference>
<organism evidence="9 10">
    <name type="scientific">Paenibacillus mucilaginosus 3016</name>
    <dbReference type="NCBI Taxonomy" id="1116391"/>
    <lineage>
        <taxon>Bacteria</taxon>
        <taxon>Bacillati</taxon>
        <taxon>Bacillota</taxon>
        <taxon>Bacilli</taxon>
        <taxon>Bacillales</taxon>
        <taxon>Paenibacillaceae</taxon>
        <taxon>Paenibacillus</taxon>
    </lineage>
</organism>
<dbReference type="KEGG" id="pmq:PM3016_7394"/>
<feature type="transmembrane region" description="Helical" evidence="7">
    <location>
        <begin position="583"/>
        <end position="601"/>
    </location>
</feature>
<evidence type="ECO:0000256" key="6">
    <source>
        <dbReference type="ARBA" id="ARBA00023136"/>
    </source>
</evidence>
<accession>H6NGQ9</accession>
<dbReference type="SUPFAM" id="SSF82866">
    <property type="entry name" value="Multidrug efflux transporter AcrB transmembrane domain"/>
    <property type="match status" value="2"/>
</dbReference>